<evidence type="ECO:0000256" key="1">
    <source>
        <dbReference type="ARBA" id="ARBA00004418"/>
    </source>
</evidence>
<evidence type="ECO:0000313" key="11">
    <source>
        <dbReference type="Proteomes" id="UP000252357"/>
    </source>
</evidence>
<evidence type="ECO:0000256" key="7">
    <source>
        <dbReference type="RuleBase" id="RU364038"/>
    </source>
</evidence>
<dbReference type="Pfam" id="PF13098">
    <property type="entry name" value="Thioredoxin_2"/>
    <property type="match status" value="1"/>
</dbReference>
<feature type="chain" id="PRO_5016477339" description="Thiol:disulfide interchange protein" evidence="7">
    <location>
        <begin position="29"/>
        <end position="267"/>
    </location>
</feature>
<feature type="signal peptide" evidence="7">
    <location>
        <begin position="1"/>
        <end position="28"/>
    </location>
</feature>
<dbReference type="Gene3D" id="3.10.450.70">
    <property type="entry name" value="Disulphide bond isomerase, DsbC/G, N-terminal"/>
    <property type="match status" value="1"/>
</dbReference>
<dbReference type="Gene3D" id="3.40.30.10">
    <property type="entry name" value="Glutaredoxin"/>
    <property type="match status" value="1"/>
</dbReference>
<keyword evidence="6 7" id="KW-0676">Redox-active center</keyword>
<dbReference type="Pfam" id="PF10411">
    <property type="entry name" value="DsbC_N"/>
    <property type="match status" value="1"/>
</dbReference>
<keyword evidence="4 7" id="KW-0574">Periplasm</keyword>
<dbReference type="OrthoDB" id="12976at2"/>
<comment type="function">
    <text evidence="7">Required for disulfide bond formation in some periplasmic proteins. Acts by transferring its disulfide bond to other proteins and is reduced in the process.</text>
</comment>
<feature type="domain" description="Disulphide bond isomerase DsbC/G N-terminal" evidence="8">
    <location>
        <begin position="57"/>
        <end position="119"/>
    </location>
</feature>
<keyword evidence="3 7" id="KW-0732">Signal</keyword>
<dbReference type="InterPro" id="IPR051470">
    <property type="entry name" value="Thiol:disulfide_interchange"/>
</dbReference>
<name>A0A368L4V2_9BURK</name>
<evidence type="ECO:0000259" key="9">
    <source>
        <dbReference type="Pfam" id="PF13098"/>
    </source>
</evidence>
<dbReference type="RefSeq" id="WP_114402689.1">
    <property type="nucleotide sequence ID" value="NZ_QPGB01000002.1"/>
</dbReference>
<evidence type="ECO:0000256" key="5">
    <source>
        <dbReference type="ARBA" id="ARBA00023157"/>
    </source>
</evidence>
<dbReference type="InterPro" id="IPR033954">
    <property type="entry name" value="DiS-bond_Isoase_DsbC/G"/>
</dbReference>
<dbReference type="Proteomes" id="UP000252357">
    <property type="component" value="Unassembled WGS sequence"/>
</dbReference>
<sequence length="267" mass="29531">MSAPSTASALPRYFLCTLLCLSSGLGWAQSPTQANAASNATNERAPTPTPAVTLGPVEARLKKTFEERDNFKVESVIKTPYLGLYEVRVGNEIFYTDDKGEQFIIGEIIDAKRRVNLTQQRIAELQRIKFSDLPLELAVKNVRGNGKQVIAVFEDPNCGYCKRFQKTLSKLDNLTVYTFLIGILAPDSRDKAQSILCAKDRNKVHLAWMLDGTTPPATKCEGAFTKSMELARKLGVESTPTLYFADGRRVAGAIPQNELEKILAELK</sequence>
<dbReference type="InterPro" id="IPR017937">
    <property type="entry name" value="Thioredoxin_CS"/>
</dbReference>
<dbReference type="SUPFAM" id="SSF52833">
    <property type="entry name" value="Thioredoxin-like"/>
    <property type="match status" value="1"/>
</dbReference>
<reference evidence="10 11" key="1">
    <citation type="journal article" date="2018" name="Int. J. Syst. Evol. Microbiol.">
        <title>Parvibium lacunae gen. nov., sp. nov., a new member of the family Alcaligenaceae isolated from a freshwater pond.</title>
        <authorList>
            <person name="Chen W.M."/>
            <person name="Xie P.B."/>
            <person name="Hsu M.Y."/>
            <person name="Sheu S.Y."/>
        </authorList>
    </citation>
    <scope>NUCLEOTIDE SEQUENCE [LARGE SCALE GENOMIC DNA]</scope>
    <source>
        <strain evidence="10 11">KMB9</strain>
    </source>
</reference>
<dbReference type="EMBL" id="QPGB01000002">
    <property type="protein sequence ID" value="RCS58604.1"/>
    <property type="molecule type" value="Genomic_DNA"/>
</dbReference>
<dbReference type="InterPro" id="IPR009094">
    <property type="entry name" value="DiS-bond_isomerase_DsbC/G_N_sf"/>
</dbReference>
<dbReference type="InterPro" id="IPR012336">
    <property type="entry name" value="Thioredoxin-like_fold"/>
</dbReference>
<dbReference type="PANTHER" id="PTHR35272">
    <property type="entry name" value="THIOL:DISULFIDE INTERCHANGE PROTEIN DSBC-RELATED"/>
    <property type="match status" value="1"/>
</dbReference>
<dbReference type="PANTHER" id="PTHR35272:SF3">
    <property type="entry name" value="THIOL:DISULFIDE INTERCHANGE PROTEIN DSBC"/>
    <property type="match status" value="1"/>
</dbReference>
<dbReference type="InterPro" id="IPR036249">
    <property type="entry name" value="Thioredoxin-like_sf"/>
</dbReference>
<protein>
    <recommendedName>
        <fullName evidence="7">Thiol:disulfide interchange protein</fullName>
    </recommendedName>
</protein>
<keyword evidence="11" id="KW-1185">Reference proteome</keyword>
<evidence type="ECO:0000256" key="6">
    <source>
        <dbReference type="ARBA" id="ARBA00023284"/>
    </source>
</evidence>
<dbReference type="PROSITE" id="PS00194">
    <property type="entry name" value="THIOREDOXIN_1"/>
    <property type="match status" value="1"/>
</dbReference>
<comment type="similarity">
    <text evidence="2 7">Belongs to the thioredoxin family. DsbC subfamily.</text>
</comment>
<dbReference type="InterPro" id="IPR018950">
    <property type="entry name" value="DiS-bond_isomerase_DsbC/G_N"/>
</dbReference>
<gene>
    <name evidence="10" type="ORF">DU000_07310</name>
</gene>
<evidence type="ECO:0000256" key="4">
    <source>
        <dbReference type="ARBA" id="ARBA00022764"/>
    </source>
</evidence>
<comment type="subcellular location">
    <subcellularLocation>
        <location evidence="1 7">Periplasm</location>
    </subcellularLocation>
</comment>
<keyword evidence="5" id="KW-1015">Disulfide bond</keyword>
<evidence type="ECO:0000256" key="3">
    <source>
        <dbReference type="ARBA" id="ARBA00022729"/>
    </source>
</evidence>
<evidence type="ECO:0000259" key="8">
    <source>
        <dbReference type="Pfam" id="PF10411"/>
    </source>
</evidence>
<feature type="domain" description="Thioredoxin-like fold" evidence="9">
    <location>
        <begin position="143"/>
        <end position="263"/>
    </location>
</feature>
<dbReference type="AlphaFoldDB" id="A0A368L4V2"/>
<dbReference type="SUPFAM" id="SSF54423">
    <property type="entry name" value="DsbC/DsbG N-terminal domain-like"/>
    <property type="match status" value="1"/>
</dbReference>
<dbReference type="CDD" id="cd03020">
    <property type="entry name" value="DsbA_DsbC_DsbG"/>
    <property type="match status" value="1"/>
</dbReference>
<proteinExistence type="inferred from homology"/>
<dbReference type="GO" id="GO:0042597">
    <property type="term" value="C:periplasmic space"/>
    <property type="evidence" value="ECO:0007669"/>
    <property type="project" value="UniProtKB-SubCell"/>
</dbReference>
<comment type="caution">
    <text evidence="10">The sequence shown here is derived from an EMBL/GenBank/DDBJ whole genome shotgun (WGS) entry which is preliminary data.</text>
</comment>
<organism evidence="10 11">
    <name type="scientific">Parvibium lacunae</name>
    <dbReference type="NCBI Taxonomy" id="1888893"/>
    <lineage>
        <taxon>Bacteria</taxon>
        <taxon>Pseudomonadati</taxon>
        <taxon>Pseudomonadota</taxon>
        <taxon>Betaproteobacteria</taxon>
        <taxon>Burkholderiales</taxon>
        <taxon>Alcaligenaceae</taxon>
        <taxon>Parvibium</taxon>
    </lineage>
</organism>
<accession>A0A368L4V2</accession>
<evidence type="ECO:0000313" key="10">
    <source>
        <dbReference type="EMBL" id="RCS58604.1"/>
    </source>
</evidence>
<evidence type="ECO:0000256" key="2">
    <source>
        <dbReference type="ARBA" id="ARBA00009813"/>
    </source>
</evidence>